<feature type="compositionally biased region" description="Low complexity" evidence="3">
    <location>
        <begin position="7"/>
        <end position="20"/>
    </location>
</feature>
<keyword evidence="4" id="KW-0812">Transmembrane</keyword>
<feature type="transmembrane region" description="Helical" evidence="4">
    <location>
        <begin position="318"/>
        <end position="337"/>
    </location>
</feature>
<comment type="caution">
    <text evidence="6">The sequence shown here is derived from an EMBL/GenBank/DDBJ whole genome shotgun (WGS) entry which is preliminary data.</text>
</comment>
<keyword evidence="7" id="KW-1185">Reference proteome</keyword>
<name>A0ABQ9NMB7_9PEZI</name>
<accession>A0ABQ9NMB7</accession>
<dbReference type="InterPro" id="IPR011701">
    <property type="entry name" value="MFS"/>
</dbReference>
<dbReference type="InterPro" id="IPR050327">
    <property type="entry name" value="Proton-linked_MCT"/>
</dbReference>
<evidence type="ECO:0000256" key="3">
    <source>
        <dbReference type="SAM" id="MobiDB-lite"/>
    </source>
</evidence>
<comment type="similarity">
    <text evidence="2">Belongs to the major facilitator superfamily. Monocarboxylate porter (TC 2.A.1.13) family.</text>
</comment>
<evidence type="ECO:0000256" key="2">
    <source>
        <dbReference type="ARBA" id="ARBA00006727"/>
    </source>
</evidence>
<dbReference type="InterPro" id="IPR036259">
    <property type="entry name" value="MFS_trans_sf"/>
</dbReference>
<feature type="transmembrane region" description="Helical" evidence="4">
    <location>
        <begin position="121"/>
        <end position="140"/>
    </location>
</feature>
<feature type="transmembrane region" description="Helical" evidence="4">
    <location>
        <begin position="88"/>
        <end position="109"/>
    </location>
</feature>
<proteinExistence type="inferred from homology"/>
<feature type="region of interest" description="Disordered" evidence="3">
    <location>
        <begin position="1"/>
        <end position="58"/>
    </location>
</feature>
<dbReference type="PANTHER" id="PTHR11360">
    <property type="entry name" value="MONOCARBOXYLATE TRANSPORTER"/>
    <property type="match status" value="1"/>
</dbReference>
<feature type="transmembrane region" description="Helical" evidence="4">
    <location>
        <begin position="349"/>
        <end position="367"/>
    </location>
</feature>
<dbReference type="PROSITE" id="PS50850">
    <property type="entry name" value="MFS"/>
    <property type="match status" value="1"/>
</dbReference>
<evidence type="ECO:0000256" key="4">
    <source>
        <dbReference type="SAM" id="Phobius"/>
    </source>
</evidence>
<evidence type="ECO:0000313" key="6">
    <source>
        <dbReference type="EMBL" id="KAJ9659920.1"/>
    </source>
</evidence>
<organism evidence="6 7">
    <name type="scientific">Coniosporium apollinis</name>
    <dbReference type="NCBI Taxonomy" id="61459"/>
    <lineage>
        <taxon>Eukaryota</taxon>
        <taxon>Fungi</taxon>
        <taxon>Dikarya</taxon>
        <taxon>Ascomycota</taxon>
        <taxon>Pezizomycotina</taxon>
        <taxon>Dothideomycetes</taxon>
        <taxon>Dothideomycetes incertae sedis</taxon>
        <taxon>Coniosporium</taxon>
    </lineage>
</organism>
<evidence type="ECO:0000259" key="5">
    <source>
        <dbReference type="PROSITE" id="PS50850"/>
    </source>
</evidence>
<feature type="transmembrane region" description="Helical" evidence="4">
    <location>
        <begin position="437"/>
        <end position="457"/>
    </location>
</feature>
<dbReference type="Pfam" id="PF07690">
    <property type="entry name" value="MFS_1"/>
    <property type="match status" value="1"/>
</dbReference>
<reference evidence="6" key="1">
    <citation type="submission" date="2022-10" db="EMBL/GenBank/DDBJ databases">
        <title>Culturing micro-colonial fungi from biological soil crusts in the Mojave desert and describing Neophaeococcomyces mojavensis, and introducing the new genera and species Taxawa tesnikishii.</title>
        <authorList>
            <person name="Kurbessoian T."/>
            <person name="Stajich J.E."/>
        </authorList>
    </citation>
    <scope>NUCLEOTIDE SEQUENCE</scope>
    <source>
        <strain evidence="6">TK_1</strain>
    </source>
</reference>
<dbReference type="InterPro" id="IPR020846">
    <property type="entry name" value="MFS_dom"/>
</dbReference>
<feature type="domain" description="Major facilitator superfamily (MFS) profile" evidence="5">
    <location>
        <begin position="282"/>
        <end position="470"/>
    </location>
</feature>
<dbReference type="SUPFAM" id="SSF103473">
    <property type="entry name" value="MFS general substrate transporter"/>
    <property type="match status" value="1"/>
</dbReference>
<feature type="transmembrane region" description="Helical" evidence="4">
    <location>
        <begin position="152"/>
        <end position="169"/>
    </location>
</feature>
<feature type="transmembrane region" description="Helical" evidence="4">
    <location>
        <begin position="373"/>
        <end position="398"/>
    </location>
</feature>
<feature type="transmembrane region" description="Helical" evidence="4">
    <location>
        <begin position="410"/>
        <end position="431"/>
    </location>
</feature>
<keyword evidence="4" id="KW-0472">Membrane</keyword>
<feature type="transmembrane region" description="Helical" evidence="4">
    <location>
        <begin position="240"/>
        <end position="262"/>
    </location>
</feature>
<protein>
    <recommendedName>
        <fullName evidence="5">Major facilitator superfamily (MFS) profile domain-containing protein</fullName>
    </recommendedName>
</protein>
<comment type="subcellular location">
    <subcellularLocation>
        <location evidence="1">Membrane</location>
        <topology evidence="1">Multi-pass membrane protein</topology>
    </subcellularLocation>
</comment>
<feature type="transmembrane region" description="Helical" evidence="4">
    <location>
        <begin position="283"/>
        <end position="306"/>
    </location>
</feature>
<gene>
    <name evidence="6" type="ORF">H2201_007180</name>
</gene>
<keyword evidence="4" id="KW-1133">Transmembrane helix</keyword>
<feature type="transmembrane region" description="Helical" evidence="4">
    <location>
        <begin position="207"/>
        <end position="228"/>
    </location>
</feature>
<sequence length="470" mass="49987">MARSQDLESQASSSLTQASTPEVAIKVEDAEEGAGISRENVNASGTAPEVEKEPPPPIEEPVSKVVSVNNVGAIPNGGLVAWLQVAGAFFLFFNSWGIVNAFGVFQTFYEGELLQDSTPSAISWIGSIEAFLLMLVGALTGPIYDAGYFRELLWAGSFLVTFGLMMLSICKEYWQVLLTQAFCVGFGTGCLFVPSVAILSTYFTTHIATAMGLAAAGSSLGGVLYPIIFYKLQPLIGFGWTTRTIGFIVLGTQLIPNLCMKVRVLPASKRKIVDWSAFTEPPYALFVVGAFLAFMGLYTPFFYIQLFAIQSNITDTNLAFYLLPILNASSIFGRIFPNMVADRVGPFNIIVLCAVISGILALCLNAVSSIGSLIVFCILYGFFSGSFVSLPPTILVALSPNRGIIGTRMGMNFACVAVGVLIGTPIAGAILDTSGFTGVWVFGGVLTVVGGCVMAVARVCKIGWKLTALG</sequence>
<dbReference type="PANTHER" id="PTHR11360:SF234">
    <property type="entry name" value="MFS-TYPE TRANSPORTER DBAD-RELATED"/>
    <property type="match status" value="1"/>
</dbReference>
<dbReference type="Proteomes" id="UP001172684">
    <property type="component" value="Unassembled WGS sequence"/>
</dbReference>
<feature type="transmembrane region" description="Helical" evidence="4">
    <location>
        <begin position="175"/>
        <end position="200"/>
    </location>
</feature>
<evidence type="ECO:0000313" key="7">
    <source>
        <dbReference type="Proteomes" id="UP001172684"/>
    </source>
</evidence>
<dbReference type="EMBL" id="JAPDRL010000071">
    <property type="protein sequence ID" value="KAJ9659920.1"/>
    <property type="molecule type" value="Genomic_DNA"/>
</dbReference>
<dbReference type="Gene3D" id="1.20.1250.20">
    <property type="entry name" value="MFS general substrate transporter like domains"/>
    <property type="match status" value="2"/>
</dbReference>
<evidence type="ECO:0000256" key="1">
    <source>
        <dbReference type="ARBA" id="ARBA00004141"/>
    </source>
</evidence>